<gene>
    <name evidence="13" type="ORF">E4U43_008656</name>
</gene>
<dbReference type="InterPro" id="IPR036236">
    <property type="entry name" value="Znf_C2H2_sf"/>
</dbReference>
<evidence type="ECO:0000313" key="13">
    <source>
        <dbReference type="EMBL" id="KAG6009908.1"/>
    </source>
</evidence>
<evidence type="ECO:0000256" key="3">
    <source>
        <dbReference type="ARBA" id="ARBA00022737"/>
    </source>
</evidence>
<dbReference type="InterPro" id="IPR051565">
    <property type="entry name" value="Sal_C2H2-zinc-finger"/>
</dbReference>
<dbReference type="EMBL" id="SRPW01000978">
    <property type="protein sequence ID" value="KAG6009908.1"/>
    <property type="molecule type" value="Genomic_DNA"/>
</dbReference>
<dbReference type="Pfam" id="PF00096">
    <property type="entry name" value="zf-C2H2"/>
    <property type="match status" value="2"/>
</dbReference>
<evidence type="ECO:0000256" key="2">
    <source>
        <dbReference type="ARBA" id="ARBA00022723"/>
    </source>
</evidence>
<dbReference type="Gene3D" id="3.30.160.60">
    <property type="entry name" value="Classic Zinc Finger"/>
    <property type="match status" value="2"/>
</dbReference>
<accession>A0A9P7NB16</accession>
<evidence type="ECO:0000256" key="7">
    <source>
        <dbReference type="ARBA" id="ARBA00023163"/>
    </source>
</evidence>
<dbReference type="FunFam" id="3.30.160.60:FF:000176">
    <property type="entry name" value="zinc finger protein 70"/>
    <property type="match status" value="1"/>
</dbReference>
<evidence type="ECO:0000256" key="11">
    <source>
        <dbReference type="SAM" id="MobiDB-lite"/>
    </source>
</evidence>
<feature type="compositionally biased region" description="Polar residues" evidence="11">
    <location>
        <begin position="169"/>
        <end position="188"/>
    </location>
</feature>
<dbReference type="SUPFAM" id="SSF57667">
    <property type="entry name" value="beta-beta-alpha zinc fingers"/>
    <property type="match status" value="1"/>
</dbReference>
<keyword evidence="6" id="KW-0805">Transcription regulation</keyword>
<keyword evidence="8" id="KW-0539">Nucleus</keyword>
<comment type="subcellular location">
    <subcellularLocation>
        <location evidence="1">Nucleus</location>
    </subcellularLocation>
</comment>
<evidence type="ECO:0000256" key="9">
    <source>
        <dbReference type="ARBA" id="ARBA00038474"/>
    </source>
</evidence>
<sequence>MEEIKYSLPSISKLLGIADAGSPTSIVSHDASSEYVYSESTDIKSLHNSGTSWAGPRATCLRASSSTSTSKSTSRQPGHVPIDDASRSRPCYTERHLHQSEAVPLTPPLGADYSDKHRNPVSEPSRQQLSYGTPASNKRRLRTSPPPTHSEVFSSLAPRQQPMLAAQHAQPSSRLSQQLSTGPCQTTSADDRRSCYPRHPSGSTNNNDTPSFSSSSSQASNLYYQQLLPQTLLRIDGADSFASASVIGPWQHHHYLSPIHSSMTYPQTPDRYMCPTCNKTFSRPSSLRIHSHSHTGEKPYKCPRAGCGKAFSVRSNMKRHERGCHTFSIHADQHPAMRAAVNFN</sequence>
<evidence type="ECO:0000256" key="6">
    <source>
        <dbReference type="ARBA" id="ARBA00023015"/>
    </source>
</evidence>
<dbReference type="OrthoDB" id="6077919at2759"/>
<keyword evidence="14" id="KW-1185">Reference proteome</keyword>
<dbReference type="PANTHER" id="PTHR23233:SF84">
    <property type="entry name" value="FI23031P1"/>
    <property type="match status" value="1"/>
</dbReference>
<feature type="domain" description="C2H2-type" evidence="12">
    <location>
        <begin position="272"/>
        <end position="299"/>
    </location>
</feature>
<evidence type="ECO:0000256" key="10">
    <source>
        <dbReference type="PROSITE-ProRule" id="PRU00042"/>
    </source>
</evidence>
<feature type="compositionally biased region" description="Low complexity" evidence="11">
    <location>
        <begin position="203"/>
        <end position="217"/>
    </location>
</feature>
<feature type="compositionally biased region" description="Polar residues" evidence="11">
    <location>
        <begin position="122"/>
        <end position="136"/>
    </location>
</feature>
<keyword evidence="3" id="KW-0677">Repeat</keyword>
<evidence type="ECO:0000313" key="14">
    <source>
        <dbReference type="Proteomes" id="UP000748025"/>
    </source>
</evidence>
<dbReference type="SMART" id="SM00355">
    <property type="entry name" value="ZnF_C2H2"/>
    <property type="match status" value="2"/>
</dbReference>
<proteinExistence type="inferred from homology"/>
<organism evidence="13 14">
    <name type="scientific">Claviceps pusilla</name>
    <dbReference type="NCBI Taxonomy" id="123648"/>
    <lineage>
        <taxon>Eukaryota</taxon>
        <taxon>Fungi</taxon>
        <taxon>Dikarya</taxon>
        <taxon>Ascomycota</taxon>
        <taxon>Pezizomycotina</taxon>
        <taxon>Sordariomycetes</taxon>
        <taxon>Hypocreomycetidae</taxon>
        <taxon>Hypocreales</taxon>
        <taxon>Clavicipitaceae</taxon>
        <taxon>Claviceps</taxon>
    </lineage>
</organism>
<dbReference type="PROSITE" id="PS50157">
    <property type="entry name" value="ZINC_FINGER_C2H2_2"/>
    <property type="match status" value="2"/>
</dbReference>
<dbReference type="AlphaFoldDB" id="A0A9P7NB16"/>
<comment type="caution">
    <text evidence="13">The sequence shown here is derived from an EMBL/GenBank/DDBJ whole genome shotgun (WGS) entry which is preliminary data.</text>
</comment>
<comment type="similarity">
    <text evidence="9">Belongs to the sal C2H2-type zinc-finger protein family.</text>
</comment>
<keyword evidence="2" id="KW-0479">Metal-binding</keyword>
<dbReference type="GO" id="GO:0000978">
    <property type="term" value="F:RNA polymerase II cis-regulatory region sequence-specific DNA binding"/>
    <property type="evidence" value="ECO:0007669"/>
    <property type="project" value="TreeGrafter"/>
</dbReference>
<evidence type="ECO:0000259" key="12">
    <source>
        <dbReference type="PROSITE" id="PS50157"/>
    </source>
</evidence>
<keyword evidence="4 10" id="KW-0863">Zinc-finger</keyword>
<dbReference type="GO" id="GO:0000981">
    <property type="term" value="F:DNA-binding transcription factor activity, RNA polymerase II-specific"/>
    <property type="evidence" value="ECO:0007669"/>
    <property type="project" value="TreeGrafter"/>
</dbReference>
<dbReference type="PANTHER" id="PTHR23233">
    <property type="entry name" value="SAL-LIKE PROTEIN"/>
    <property type="match status" value="1"/>
</dbReference>
<feature type="compositionally biased region" description="Low complexity" evidence="11">
    <location>
        <begin position="64"/>
        <end position="74"/>
    </location>
</feature>
<dbReference type="PROSITE" id="PS00028">
    <property type="entry name" value="ZINC_FINGER_C2H2_1"/>
    <property type="match status" value="2"/>
</dbReference>
<name>A0A9P7NB16_9HYPO</name>
<feature type="region of interest" description="Disordered" evidence="11">
    <location>
        <begin position="63"/>
        <end position="217"/>
    </location>
</feature>
<dbReference type="InterPro" id="IPR013087">
    <property type="entry name" value="Znf_C2H2_type"/>
</dbReference>
<dbReference type="FunFam" id="3.30.160.60:FF:000060">
    <property type="entry name" value="zinc finger protein 436"/>
    <property type="match status" value="1"/>
</dbReference>
<keyword evidence="5" id="KW-0862">Zinc</keyword>
<evidence type="ECO:0000256" key="4">
    <source>
        <dbReference type="ARBA" id="ARBA00022771"/>
    </source>
</evidence>
<evidence type="ECO:0000256" key="5">
    <source>
        <dbReference type="ARBA" id="ARBA00022833"/>
    </source>
</evidence>
<dbReference type="Proteomes" id="UP000748025">
    <property type="component" value="Unassembled WGS sequence"/>
</dbReference>
<evidence type="ECO:0000256" key="8">
    <source>
        <dbReference type="ARBA" id="ARBA00023242"/>
    </source>
</evidence>
<protein>
    <recommendedName>
        <fullName evidence="12">C2H2-type domain-containing protein</fullName>
    </recommendedName>
</protein>
<dbReference type="GO" id="GO:0008270">
    <property type="term" value="F:zinc ion binding"/>
    <property type="evidence" value="ECO:0007669"/>
    <property type="project" value="UniProtKB-KW"/>
</dbReference>
<keyword evidence="7" id="KW-0804">Transcription</keyword>
<reference evidence="13" key="1">
    <citation type="journal article" date="2020" name="bioRxiv">
        <title>Whole genome comparisons of ergot fungi reveals the divergence and evolution of species within the genus Claviceps are the result of varying mechanisms driving genome evolution and host range expansion.</title>
        <authorList>
            <person name="Wyka S.A."/>
            <person name="Mondo S.J."/>
            <person name="Liu M."/>
            <person name="Dettman J."/>
            <person name="Nalam V."/>
            <person name="Broders K.D."/>
        </authorList>
    </citation>
    <scope>NUCLEOTIDE SEQUENCE</scope>
    <source>
        <strain evidence="13">CCC 602</strain>
    </source>
</reference>
<evidence type="ECO:0000256" key="1">
    <source>
        <dbReference type="ARBA" id="ARBA00004123"/>
    </source>
</evidence>
<feature type="compositionally biased region" description="Basic and acidic residues" evidence="11">
    <location>
        <begin position="81"/>
        <end position="99"/>
    </location>
</feature>
<feature type="domain" description="C2H2-type" evidence="12">
    <location>
        <begin position="300"/>
        <end position="335"/>
    </location>
</feature>
<dbReference type="GO" id="GO:0005634">
    <property type="term" value="C:nucleus"/>
    <property type="evidence" value="ECO:0007669"/>
    <property type="project" value="UniProtKB-SubCell"/>
</dbReference>